<organism evidence="2 4">
    <name type="scientific">Trichuris suis</name>
    <name type="common">pig whipworm</name>
    <dbReference type="NCBI Taxonomy" id="68888"/>
    <lineage>
        <taxon>Eukaryota</taxon>
        <taxon>Metazoa</taxon>
        <taxon>Ecdysozoa</taxon>
        <taxon>Nematoda</taxon>
        <taxon>Enoplea</taxon>
        <taxon>Dorylaimia</taxon>
        <taxon>Trichinellida</taxon>
        <taxon>Trichuridae</taxon>
        <taxon>Trichuris</taxon>
    </lineage>
</organism>
<dbReference type="AlphaFoldDB" id="A0A085MM52"/>
<evidence type="ECO:0000313" key="3">
    <source>
        <dbReference type="EMBL" id="KFD70563.1"/>
    </source>
</evidence>
<gene>
    <name evidence="2" type="ORF">M513_01061</name>
    <name evidence="3" type="ORF">M514_01061</name>
</gene>
<feature type="chain" id="PRO_5007379361" evidence="1">
    <location>
        <begin position="20"/>
        <end position="135"/>
    </location>
</feature>
<dbReference type="Proteomes" id="UP000030758">
    <property type="component" value="Unassembled WGS sequence"/>
</dbReference>
<sequence length="135" mass="15218">MRQSHWYLILPIITNLVLLIRQTIPCSNVLTKPDANALPHSHVDAQSKLPSTRKSQLDQVRGNLSLNEEIIDHLQSISLMTTGSQAARASEKEDGMIRKADGGKINRICLFSAAYFIELMQAIRCMQSLFRTVKR</sequence>
<evidence type="ECO:0000256" key="1">
    <source>
        <dbReference type="SAM" id="SignalP"/>
    </source>
</evidence>
<feature type="signal peptide" evidence="1">
    <location>
        <begin position="1"/>
        <end position="19"/>
    </location>
</feature>
<evidence type="ECO:0000313" key="2">
    <source>
        <dbReference type="EMBL" id="KFD58298.1"/>
    </source>
</evidence>
<reference evidence="2 4" key="1">
    <citation type="journal article" date="2014" name="Nat. Genet.">
        <title>Genome and transcriptome of the porcine whipworm Trichuris suis.</title>
        <authorList>
            <person name="Jex A.R."/>
            <person name="Nejsum P."/>
            <person name="Schwarz E.M."/>
            <person name="Hu L."/>
            <person name="Young N.D."/>
            <person name="Hall R.S."/>
            <person name="Korhonen P.K."/>
            <person name="Liao S."/>
            <person name="Thamsborg S."/>
            <person name="Xia J."/>
            <person name="Xu P."/>
            <person name="Wang S."/>
            <person name="Scheerlinck J.P."/>
            <person name="Hofmann A."/>
            <person name="Sternberg P.W."/>
            <person name="Wang J."/>
            <person name="Gasser R.B."/>
        </authorList>
    </citation>
    <scope>NUCLEOTIDE SEQUENCE [LARGE SCALE GENOMIC DNA]</scope>
    <source>
        <strain evidence="3">DCEP-RM93F</strain>
        <strain evidence="2">DCEP-RM93M</strain>
    </source>
</reference>
<accession>A0A085MM52</accession>
<proteinExistence type="predicted"/>
<dbReference type="EMBL" id="KL367487">
    <property type="protein sequence ID" value="KFD70563.1"/>
    <property type="molecule type" value="Genomic_DNA"/>
</dbReference>
<dbReference type="Proteomes" id="UP000030764">
    <property type="component" value="Unassembled WGS sequence"/>
</dbReference>
<keyword evidence="4" id="KW-1185">Reference proteome</keyword>
<protein>
    <submittedName>
        <fullName evidence="2">Uncharacterized protein</fullName>
    </submittedName>
</protein>
<dbReference type="EMBL" id="KL363185">
    <property type="protein sequence ID" value="KFD58298.1"/>
    <property type="molecule type" value="Genomic_DNA"/>
</dbReference>
<keyword evidence="1" id="KW-0732">Signal</keyword>
<evidence type="ECO:0000313" key="4">
    <source>
        <dbReference type="Proteomes" id="UP000030764"/>
    </source>
</evidence>
<name>A0A085MM52_9BILA</name>